<dbReference type="PANTHER" id="PTHR31867">
    <property type="entry name" value="EXPANSIN-A15"/>
    <property type="match status" value="1"/>
</dbReference>
<organism evidence="3 4">
    <name type="scientific">Camelina sativa</name>
    <name type="common">False flax</name>
    <name type="synonym">Myagrum sativum</name>
    <dbReference type="NCBI Taxonomy" id="90675"/>
    <lineage>
        <taxon>Eukaryota</taxon>
        <taxon>Viridiplantae</taxon>
        <taxon>Streptophyta</taxon>
        <taxon>Embryophyta</taxon>
        <taxon>Tracheophyta</taxon>
        <taxon>Spermatophyta</taxon>
        <taxon>Magnoliopsida</taxon>
        <taxon>eudicotyledons</taxon>
        <taxon>Gunneridae</taxon>
        <taxon>Pentapetalae</taxon>
        <taxon>rosids</taxon>
        <taxon>malvids</taxon>
        <taxon>Brassicales</taxon>
        <taxon>Brassicaceae</taxon>
        <taxon>Camelineae</taxon>
        <taxon>Camelina</taxon>
    </lineage>
</organism>
<dbReference type="Proteomes" id="UP000694864">
    <property type="component" value="Chromosome 12"/>
</dbReference>
<dbReference type="InterPro" id="IPR007117">
    <property type="entry name" value="Expansin_CBD"/>
</dbReference>
<dbReference type="PROSITE" id="PS50843">
    <property type="entry name" value="EXPANSIN_CBD"/>
    <property type="match status" value="1"/>
</dbReference>
<evidence type="ECO:0000313" key="3">
    <source>
        <dbReference type="Proteomes" id="UP000694864"/>
    </source>
</evidence>
<evidence type="ECO:0000256" key="1">
    <source>
        <dbReference type="RuleBase" id="RU003460"/>
    </source>
</evidence>
<sequence>MSNFNALTTILFYSPIIGPIHVWNTVLKTCGTCEELCSLRTSSTNNGKKVGAYLLNESLFSSLSAFSTATTSGDLAAASSFDVAPMGRIQFLGCLGHTTAWIPMARNWGQNWHSSLDLIGQSLSFEVTLRGGKTIASYDVAPPYWRFGMTYQGKQFHS</sequence>
<feature type="domain" description="Expansin-like CBD" evidence="2">
    <location>
        <begin position="80"/>
        <end position="153"/>
    </location>
</feature>
<dbReference type="GeneID" id="104733062"/>
<gene>
    <name evidence="4" type="primary">LOC104733062</name>
</gene>
<keyword evidence="3" id="KW-1185">Reference proteome</keyword>
<dbReference type="Pfam" id="PF01357">
    <property type="entry name" value="Expansin_C"/>
    <property type="match status" value="1"/>
</dbReference>
<name>A0ABM0V5B5_CAMSA</name>
<evidence type="ECO:0000313" key="4">
    <source>
        <dbReference type="RefSeq" id="XP_010450976.1"/>
    </source>
</evidence>
<dbReference type="Gene3D" id="2.60.40.760">
    <property type="entry name" value="Expansin, cellulose-binding-like domain"/>
    <property type="match status" value="1"/>
</dbReference>
<evidence type="ECO:0000259" key="2">
    <source>
        <dbReference type="PROSITE" id="PS50843"/>
    </source>
</evidence>
<comment type="similarity">
    <text evidence="1">Belongs to the expansin family.</text>
</comment>
<reference evidence="3" key="1">
    <citation type="journal article" date="2014" name="Nat. Commun.">
        <title>The emerging biofuel crop Camelina sativa retains a highly undifferentiated hexaploid genome structure.</title>
        <authorList>
            <person name="Kagale S."/>
            <person name="Koh C."/>
            <person name="Nixon J."/>
            <person name="Bollina V."/>
            <person name="Clarke W.E."/>
            <person name="Tuteja R."/>
            <person name="Spillane C."/>
            <person name="Robinson S.J."/>
            <person name="Links M.G."/>
            <person name="Clarke C."/>
            <person name="Higgins E.E."/>
            <person name="Huebert T."/>
            <person name="Sharpe A.G."/>
            <person name="Parkin I.A."/>
        </authorList>
    </citation>
    <scope>NUCLEOTIDE SEQUENCE [LARGE SCALE GENOMIC DNA]</scope>
    <source>
        <strain evidence="3">cv. DH55</strain>
    </source>
</reference>
<reference evidence="4" key="2">
    <citation type="submission" date="2025-08" db="UniProtKB">
        <authorList>
            <consortium name="RefSeq"/>
        </authorList>
    </citation>
    <scope>IDENTIFICATION</scope>
    <source>
        <tissue evidence="4">Leaf</tissue>
    </source>
</reference>
<dbReference type="InterPro" id="IPR002963">
    <property type="entry name" value="Expansin"/>
</dbReference>
<dbReference type="SUPFAM" id="SSF49590">
    <property type="entry name" value="PHL pollen allergen"/>
    <property type="match status" value="1"/>
</dbReference>
<proteinExistence type="inferred from homology"/>
<protein>
    <submittedName>
        <fullName evidence="4">Uncharacterized protein LOC104733062</fullName>
    </submittedName>
</protein>
<accession>A0ABM0V5B5</accession>
<dbReference type="PRINTS" id="PR01225">
    <property type="entry name" value="EXPANSNFAMLY"/>
</dbReference>
<dbReference type="RefSeq" id="XP_010450976.1">
    <property type="nucleotide sequence ID" value="XM_010452674.1"/>
</dbReference>
<dbReference type="InterPro" id="IPR036749">
    <property type="entry name" value="Expansin_CBD_sf"/>
</dbReference>
<dbReference type="InterPro" id="IPR007118">
    <property type="entry name" value="Expan_Lol_pI"/>
</dbReference>